<evidence type="ECO:0000256" key="3">
    <source>
        <dbReference type="ARBA" id="ARBA00022927"/>
    </source>
</evidence>
<dbReference type="Pfam" id="PF04695">
    <property type="entry name" value="Pex14_N"/>
    <property type="match status" value="1"/>
</dbReference>
<proteinExistence type="inferred from homology"/>
<keyword evidence="11" id="KW-0175">Coiled coil</keyword>
<evidence type="ECO:0000256" key="2">
    <source>
        <dbReference type="ARBA" id="ARBA00022448"/>
    </source>
</evidence>
<comment type="caution">
    <text evidence="14">The sequence shown here is derived from an EMBL/GenBank/DDBJ whole genome shotgun (WGS) entry which is preliminary data.</text>
</comment>
<evidence type="ECO:0000256" key="8">
    <source>
        <dbReference type="ARBA" id="ARBA00029691"/>
    </source>
</evidence>
<dbReference type="Proteomes" id="UP000324585">
    <property type="component" value="Unassembled WGS sequence"/>
</dbReference>
<dbReference type="InterPro" id="IPR006785">
    <property type="entry name" value="Pex14_N"/>
</dbReference>
<evidence type="ECO:0000256" key="12">
    <source>
        <dbReference type="SAM" id="MobiDB-lite"/>
    </source>
</evidence>
<dbReference type="InterPro" id="IPR025655">
    <property type="entry name" value="PEX14"/>
</dbReference>
<dbReference type="PANTHER" id="PTHR23058:SF0">
    <property type="entry name" value="PEROXISOMAL MEMBRANE PROTEIN PEX14"/>
    <property type="match status" value="1"/>
</dbReference>
<dbReference type="Gene3D" id="1.10.10.10">
    <property type="entry name" value="Winged helix-like DNA-binding domain superfamily/Winged helix DNA-binding domain"/>
    <property type="match status" value="1"/>
</dbReference>
<dbReference type="InterPro" id="IPR036388">
    <property type="entry name" value="WH-like_DNA-bd_sf"/>
</dbReference>
<dbReference type="GO" id="GO:0005102">
    <property type="term" value="F:signaling receptor binding"/>
    <property type="evidence" value="ECO:0007669"/>
    <property type="project" value="TreeGrafter"/>
</dbReference>
<evidence type="ECO:0000256" key="11">
    <source>
        <dbReference type="SAM" id="Coils"/>
    </source>
</evidence>
<gene>
    <name evidence="14" type="ORF">FVE85_6389</name>
</gene>
<evidence type="ECO:0000256" key="7">
    <source>
        <dbReference type="ARBA" id="ARBA00029502"/>
    </source>
</evidence>
<comment type="subcellular location">
    <subcellularLocation>
        <location evidence="9 10">Peroxisome membrane</location>
    </subcellularLocation>
</comment>
<keyword evidence="6 10" id="KW-0576">Peroxisome</keyword>
<feature type="compositionally biased region" description="Polar residues" evidence="12">
    <location>
        <begin position="531"/>
        <end position="544"/>
    </location>
</feature>
<evidence type="ECO:0000256" key="4">
    <source>
        <dbReference type="ARBA" id="ARBA00023010"/>
    </source>
</evidence>
<comment type="similarity">
    <text evidence="1 10">Belongs to the peroxin-14 family.</text>
</comment>
<dbReference type="GO" id="GO:1990429">
    <property type="term" value="C:peroxisomal importomer complex"/>
    <property type="evidence" value="ECO:0007669"/>
    <property type="project" value="TreeGrafter"/>
</dbReference>
<dbReference type="PANTHER" id="PTHR23058">
    <property type="entry name" value="PEROXISOMAL MEMBRANE PROTEIN PEX14"/>
    <property type="match status" value="1"/>
</dbReference>
<dbReference type="EMBL" id="VRMN01000001">
    <property type="protein sequence ID" value="KAA8498804.1"/>
    <property type="molecule type" value="Genomic_DNA"/>
</dbReference>
<feature type="domain" description="Peroxisome membrane anchor protein Pex14p N-terminal" evidence="13">
    <location>
        <begin position="42"/>
        <end position="86"/>
    </location>
</feature>
<keyword evidence="4" id="KW-0811">Translocation</keyword>
<feature type="region of interest" description="Disordered" evidence="12">
    <location>
        <begin position="296"/>
        <end position="321"/>
    </location>
</feature>
<reference evidence="15" key="1">
    <citation type="journal article" date="2019" name="Nat. Commun.">
        <title>Expansion of phycobilisome linker gene families in mesophilic red algae.</title>
        <authorList>
            <person name="Lee J."/>
            <person name="Kim D."/>
            <person name="Bhattacharya D."/>
            <person name="Yoon H.S."/>
        </authorList>
    </citation>
    <scope>NUCLEOTIDE SEQUENCE [LARGE SCALE GENOMIC DNA]</scope>
    <source>
        <strain evidence="15">CCMP 1328</strain>
    </source>
</reference>
<keyword evidence="2 10" id="KW-0813">Transport</keyword>
<name>A0A5J4Z722_PORPP</name>
<feature type="compositionally biased region" description="Polar residues" evidence="12">
    <location>
        <begin position="446"/>
        <end position="459"/>
    </location>
</feature>
<evidence type="ECO:0000256" key="5">
    <source>
        <dbReference type="ARBA" id="ARBA00023136"/>
    </source>
</evidence>
<keyword evidence="5 10" id="KW-0472">Membrane</keyword>
<dbReference type="AlphaFoldDB" id="A0A5J4Z722"/>
<evidence type="ECO:0000256" key="6">
    <source>
        <dbReference type="ARBA" id="ARBA00023140"/>
    </source>
</evidence>
<comment type="function">
    <text evidence="10">Component of the PEX13-PEX14 docking complex, a translocon channel that specifically mediates the import of peroxisomal cargo proteins bound to PEX5 receptor. The PEX13-PEX14 docking complex forms a large import pore which can be opened to a diameter of about 9 nm. Mechanistically, PEX5 receptor along with cargo proteins associates with the PEX14 subunit of the PEX13-PEX14 docking complex in the cytosol, leading to the insertion of the receptor into the organelle membrane with the concomitant translocation of the cargo into the peroxisome matrix.</text>
</comment>
<organism evidence="14 15">
    <name type="scientific">Porphyridium purpureum</name>
    <name type="common">Red alga</name>
    <name type="synonym">Porphyridium cruentum</name>
    <dbReference type="NCBI Taxonomy" id="35688"/>
    <lineage>
        <taxon>Eukaryota</taxon>
        <taxon>Rhodophyta</taxon>
        <taxon>Bangiophyceae</taxon>
        <taxon>Porphyridiales</taxon>
        <taxon>Porphyridiaceae</taxon>
        <taxon>Porphyridium</taxon>
    </lineage>
</organism>
<dbReference type="GO" id="GO:0016560">
    <property type="term" value="P:protein import into peroxisome matrix, docking"/>
    <property type="evidence" value="ECO:0007669"/>
    <property type="project" value="UniProtKB-UniRule"/>
</dbReference>
<keyword evidence="3 10" id="KW-0653">Protein transport</keyword>
<evidence type="ECO:0000313" key="15">
    <source>
        <dbReference type="Proteomes" id="UP000324585"/>
    </source>
</evidence>
<accession>A0A5J4Z722</accession>
<feature type="coiled-coil region" evidence="11">
    <location>
        <begin position="202"/>
        <end position="230"/>
    </location>
</feature>
<feature type="compositionally biased region" description="Pro residues" evidence="12">
    <location>
        <begin position="492"/>
        <end position="505"/>
    </location>
</feature>
<dbReference type="OrthoDB" id="6085at2759"/>
<protein>
    <recommendedName>
        <fullName evidence="7 10">Peroxisomal membrane protein PEX14</fullName>
    </recommendedName>
    <alternativeName>
        <fullName evidence="8 10">Peroxin-14</fullName>
    </alternativeName>
</protein>
<evidence type="ECO:0000256" key="10">
    <source>
        <dbReference type="RuleBase" id="RU367032"/>
    </source>
</evidence>
<feature type="region of interest" description="Disordered" evidence="12">
    <location>
        <begin position="360"/>
        <end position="557"/>
    </location>
</feature>
<sequence length="586" mass="61319">MFARLESWIGATKSLGRCVAAQSQATETMEAAKGAGDKMEVREDQVAMAVSFLNDARVKEAPAARCVAFLKRKALNDSEIREAFKRVGREYPEEAEVERSETQMKQSAAVAAAAAANPPHSAPVMPYAQQPALMIPQGAQLRLEYPGEAQRQLAVATNSRTKNWMIGVLSAGSAVGALMVLRELLRKYVVPLYFPEESSAPAARAEQEKATELRELKATLNELAKTTKRQQEYIEHVERSVTQAHFADLKSALQMLNTNVEKLAAGGSSAASGVEATRVCELEAQVKELSKWVKPIGSSSFDEPKEKTKFTSSFPYAGKDAPAREPLDDFMSIAPAPLPKVGPHVQQNDGLAATAATPPNLATESQVRNSPVEEVVASNPSVPTEQPVRASAPVETPSPPILSPGTGSTGVAEPRAASDLKGKAPKVPHASTGGSASVQVAPPGVASNSSPTATSSVGLRTSDDGSEVASKPETTNESSRDGMEKSPAGSPSGPPLPPLPAPAPVDPVSGMINGEATTGLPMRATLEDGASSGTPSLRTSSTSGEVPPSRGSITRPGAKAAFQKAMLAEARSMGQKAPPPPAFQLD</sequence>
<keyword evidence="15" id="KW-1185">Reference proteome</keyword>
<evidence type="ECO:0000313" key="14">
    <source>
        <dbReference type="EMBL" id="KAA8498804.1"/>
    </source>
</evidence>
<evidence type="ECO:0000259" key="13">
    <source>
        <dbReference type="Pfam" id="PF04695"/>
    </source>
</evidence>
<evidence type="ECO:0000256" key="9">
    <source>
        <dbReference type="ARBA" id="ARBA00046271"/>
    </source>
</evidence>
<dbReference type="GO" id="GO:0005778">
    <property type="term" value="C:peroxisomal membrane"/>
    <property type="evidence" value="ECO:0007669"/>
    <property type="project" value="UniProtKB-SubCell"/>
</dbReference>
<evidence type="ECO:0000256" key="1">
    <source>
        <dbReference type="ARBA" id="ARBA00005443"/>
    </source>
</evidence>